<name>A0A165TMD4_9APHY</name>
<dbReference type="Gene3D" id="3.90.1200.10">
    <property type="match status" value="1"/>
</dbReference>
<reference evidence="1 2" key="1">
    <citation type="journal article" date="2016" name="Mol. Biol. Evol.">
        <title>Comparative Genomics of Early-Diverging Mushroom-Forming Fungi Provides Insights into the Origins of Lignocellulose Decay Capabilities.</title>
        <authorList>
            <person name="Nagy L.G."/>
            <person name="Riley R."/>
            <person name="Tritt A."/>
            <person name="Adam C."/>
            <person name="Daum C."/>
            <person name="Floudas D."/>
            <person name="Sun H."/>
            <person name="Yadav J.S."/>
            <person name="Pangilinan J."/>
            <person name="Larsson K.H."/>
            <person name="Matsuura K."/>
            <person name="Barry K."/>
            <person name="Labutti K."/>
            <person name="Kuo R."/>
            <person name="Ohm R.A."/>
            <person name="Bhattacharya S.S."/>
            <person name="Shirouzu T."/>
            <person name="Yoshinaga Y."/>
            <person name="Martin F.M."/>
            <person name="Grigoriev I.V."/>
            <person name="Hibbett D.S."/>
        </authorList>
    </citation>
    <scope>NUCLEOTIDE SEQUENCE [LARGE SCALE GENOMIC DNA]</scope>
    <source>
        <strain evidence="1 2">L-15889</strain>
    </source>
</reference>
<evidence type="ECO:0008006" key="3">
    <source>
        <dbReference type="Google" id="ProtNLM"/>
    </source>
</evidence>
<proteinExistence type="predicted"/>
<organism evidence="1 2">
    <name type="scientific">Daedalea quercina L-15889</name>
    <dbReference type="NCBI Taxonomy" id="1314783"/>
    <lineage>
        <taxon>Eukaryota</taxon>
        <taxon>Fungi</taxon>
        <taxon>Dikarya</taxon>
        <taxon>Basidiomycota</taxon>
        <taxon>Agaricomycotina</taxon>
        <taxon>Agaricomycetes</taxon>
        <taxon>Polyporales</taxon>
        <taxon>Fomitopsis</taxon>
    </lineage>
</organism>
<evidence type="ECO:0000313" key="2">
    <source>
        <dbReference type="Proteomes" id="UP000076727"/>
    </source>
</evidence>
<dbReference type="SUPFAM" id="SSF56112">
    <property type="entry name" value="Protein kinase-like (PK-like)"/>
    <property type="match status" value="1"/>
</dbReference>
<dbReference type="InterPro" id="IPR011009">
    <property type="entry name" value="Kinase-like_dom_sf"/>
</dbReference>
<dbReference type="AlphaFoldDB" id="A0A165TMD4"/>
<accession>A0A165TMD4</accession>
<gene>
    <name evidence="1" type="ORF">DAEQUDRAFT_721733</name>
</gene>
<evidence type="ECO:0000313" key="1">
    <source>
        <dbReference type="EMBL" id="KZT73660.1"/>
    </source>
</evidence>
<protein>
    <recommendedName>
        <fullName evidence="3">Aminoglycoside phosphotransferase domain-containing protein</fullName>
    </recommendedName>
</protein>
<dbReference type="Proteomes" id="UP000076727">
    <property type="component" value="Unassembled WGS sequence"/>
</dbReference>
<keyword evidence="2" id="KW-1185">Reference proteome</keyword>
<dbReference type="OrthoDB" id="8300194at2759"/>
<sequence length="100" mass="11711">MCDELSSWFDDAQHVVIRNPKKPVRLKSQSSFLRSVTLQAIMGTSPLVPCHQDLNMRNIIVGDDGRLWLVGWAWSRFYPPWFEYLAMKEQAENEERVMGR</sequence>
<dbReference type="STRING" id="1314783.A0A165TMD4"/>
<dbReference type="EMBL" id="KV429036">
    <property type="protein sequence ID" value="KZT73660.1"/>
    <property type="molecule type" value="Genomic_DNA"/>
</dbReference>